<dbReference type="Pfam" id="PF01546">
    <property type="entry name" value="Peptidase_M20"/>
    <property type="match status" value="1"/>
</dbReference>
<dbReference type="NCBIfam" id="TIGR01880">
    <property type="entry name" value="Ac-peptdase-euk"/>
    <property type="match status" value="1"/>
</dbReference>
<feature type="binding site" evidence="10">
    <location>
        <position position="111"/>
    </location>
    <ligand>
        <name>Zn(2+)</name>
        <dbReference type="ChEBI" id="CHEBI:29105"/>
        <label>2</label>
    </ligand>
</feature>
<dbReference type="OrthoDB" id="3064516at2759"/>
<comment type="cofactor">
    <cofactor evidence="10">
        <name>Zn(2+)</name>
        <dbReference type="ChEBI" id="CHEBI:29105"/>
    </cofactor>
    <text evidence="10">Binds 2 Zn(2+) ions per subunit.</text>
</comment>
<dbReference type="Proteomes" id="UP000794436">
    <property type="component" value="Unassembled WGS sequence"/>
</dbReference>
<dbReference type="InterPro" id="IPR011650">
    <property type="entry name" value="Peptidase_M20_dimer"/>
</dbReference>
<proteinExistence type="inferred from homology"/>
<evidence type="ECO:0000256" key="6">
    <source>
        <dbReference type="ARBA" id="ARBA00022801"/>
    </source>
</evidence>
<protein>
    <recommendedName>
        <fullName evidence="3">N-acyl-aliphatic-L-amino acid amidohydrolase</fullName>
        <ecNumber evidence="3">3.5.1.14</ecNumber>
    </recommendedName>
    <alternativeName>
        <fullName evidence="8">N-acyl-L-amino-acid amidohydrolase</fullName>
    </alternativeName>
</protein>
<feature type="binding site" evidence="10">
    <location>
        <position position="389"/>
    </location>
    <ligand>
        <name>Zn(2+)</name>
        <dbReference type="ChEBI" id="CHEBI:29105"/>
        <label>2</label>
    </ligand>
</feature>
<dbReference type="PROSITE" id="PS00759">
    <property type="entry name" value="ARGE_DAPE_CPG2_2"/>
    <property type="match status" value="1"/>
</dbReference>
<dbReference type="InterPro" id="IPR052083">
    <property type="entry name" value="Aminoacylase-1_M20A"/>
</dbReference>
<dbReference type="Gene3D" id="3.30.70.360">
    <property type="match status" value="1"/>
</dbReference>
<dbReference type="PIRSF" id="PIRSF036696">
    <property type="entry name" value="ACY-1"/>
    <property type="match status" value="1"/>
</dbReference>
<dbReference type="SUPFAM" id="SSF53187">
    <property type="entry name" value="Zn-dependent exopeptidases"/>
    <property type="match status" value="1"/>
</dbReference>
<dbReference type="PANTHER" id="PTHR45892:SF1">
    <property type="entry name" value="AMINOACYLASE-1"/>
    <property type="match status" value="1"/>
</dbReference>
<comment type="subcellular location">
    <subcellularLocation>
        <location evidence="1">Cytoplasm</location>
    </subcellularLocation>
</comment>
<comment type="similarity">
    <text evidence="2">Belongs to the peptidase M20A family.</text>
</comment>
<dbReference type="GO" id="GO:0006520">
    <property type="term" value="P:amino acid metabolic process"/>
    <property type="evidence" value="ECO:0007669"/>
    <property type="project" value="InterPro"/>
</dbReference>
<comment type="caution">
    <text evidence="12">The sequence shown here is derived from an EMBL/GenBank/DDBJ whole genome shotgun (WGS) entry which is preliminary data.</text>
</comment>
<keyword evidence="6" id="KW-0378">Hydrolase</keyword>
<feature type="active site" evidence="9">
    <location>
        <position position="80"/>
    </location>
</feature>
<dbReference type="Pfam" id="PF07687">
    <property type="entry name" value="M20_dimer"/>
    <property type="match status" value="1"/>
</dbReference>
<keyword evidence="7 10" id="KW-0862">Zinc</keyword>
<evidence type="ECO:0000256" key="8">
    <source>
        <dbReference type="ARBA" id="ARBA00029656"/>
    </source>
</evidence>
<name>A0A8K1CIM9_PYTOL</name>
<dbReference type="EC" id="3.5.1.14" evidence="3"/>
<evidence type="ECO:0000256" key="9">
    <source>
        <dbReference type="PIRSR" id="PIRSR036696-1"/>
    </source>
</evidence>
<dbReference type="Gene3D" id="1.10.150.900">
    <property type="match status" value="1"/>
</dbReference>
<dbReference type="Gene3D" id="3.40.630.10">
    <property type="entry name" value="Zn peptidases"/>
    <property type="match status" value="1"/>
</dbReference>
<evidence type="ECO:0000259" key="11">
    <source>
        <dbReference type="Pfam" id="PF07687"/>
    </source>
</evidence>
<feature type="active site" description="Proton acceptor" evidence="9">
    <location>
        <position position="145"/>
    </location>
</feature>
<evidence type="ECO:0000313" key="12">
    <source>
        <dbReference type="EMBL" id="TMW63754.1"/>
    </source>
</evidence>
<dbReference type="InterPro" id="IPR001261">
    <property type="entry name" value="ArgE/DapE_CS"/>
</dbReference>
<dbReference type="GO" id="GO:0004046">
    <property type="term" value="F:aminoacylase activity"/>
    <property type="evidence" value="ECO:0007669"/>
    <property type="project" value="UniProtKB-EC"/>
</dbReference>
<dbReference type="InterPro" id="IPR036264">
    <property type="entry name" value="Bact_exopeptidase_dim_dom"/>
</dbReference>
<dbReference type="FunFam" id="1.10.150.900:FF:000001">
    <property type="entry name" value="Aminoacylase-1, putative"/>
    <property type="match status" value="1"/>
</dbReference>
<dbReference type="AlphaFoldDB" id="A0A8K1CIM9"/>
<evidence type="ECO:0000256" key="3">
    <source>
        <dbReference type="ARBA" id="ARBA00011913"/>
    </source>
</evidence>
<evidence type="ECO:0000256" key="4">
    <source>
        <dbReference type="ARBA" id="ARBA00022490"/>
    </source>
</evidence>
<evidence type="ECO:0000256" key="2">
    <source>
        <dbReference type="ARBA" id="ARBA00006247"/>
    </source>
</evidence>
<gene>
    <name evidence="12" type="ORF">Poli38472_002695</name>
</gene>
<dbReference type="SUPFAM" id="SSF55031">
    <property type="entry name" value="Bacterial exopeptidase dimerisation domain"/>
    <property type="match status" value="1"/>
</dbReference>
<dbReference type="GO" id="GO:0005737">
    <property type="term" value="C:cytoplasm"/>
    <property type="evidence" value="ECO:0007669"/>
    <property type="project" value="UniProtKB-SubCell"/>
</dbReference>
<dbReference type="EMBL" id="SPLM01000072">
    <property type="protein sequence ID" value="TMW63754.1"/>
    <property type="molecule type" value="Genomic_DNA"/>
</dbReference>
<feature type="binding site" evidence="10">
    <location>
        <position position="173"/>
    </location>
    <ligand>
        <name>Zn(2+)</name>
        <dbReference type="ChEBI" id="CHEBI:29105"/>
        <label>1</label>
    </ligand>
</feature>
<evidence type="ECO:0000313" key="13">
    <source>
        <dbReference type="Proteomes" id="UP000794436"/>
    </source>
</evidence>
<feature type="binding site" evidence="10">
    <location>
        <position position="146"/>
    </location>
    <ligand>
        <name>Zn(2+)</name>
        <dbReference type="ChEBI" id="CHEBI:29105"/>
        <label>2</label>
    </ligand>
</feature>
<evidence type="ECO:0000256" key="10">
    <source>
        <dbReference type="PIRSR" id="PIRSR036696-2"/>
    </source>
</evidence>
<keyword evidence="5 10" id="KW-0479">Metal-binding</keyword>
<accession>A0A8K1CIM9</accession>
<feature type="binding site" evidence="10">
    <location>
        <position position="111"/>
    </location>
    <ligand>
        <name>Zn(2+)</name>
        <dbReference type="ChEBI" id="CHEBI:29105"/>
        <label>1</label>
    </ligand>
</feature>
<organism evidence="12 13">
    <name type="scientific">Pythium oligandrum</name>
    <name type="common">Mycoparasitic fungus</name>
    <dbReference type="NCBI Taxonomy" id="41045"/>
    <lineage>
        <taxon>Eukaryota</taxon>
        <taxon>Sar</taxon>
        <taxon>Stramenopiles</taxon>
        <taxon>Oomycota</taxon>
        <taxon>Peronosporomycetes</taxon>
        <taxon>Pythiales</taxon>
        <taxon>Pythiaceae</taxon>
        <taxon>Pythium</taxon>
    </lineage>
</organism>
<feature type="binding site" evidence="10">
    <location>
        <position position="78"/>
    </location>
    <ligand>
        <name>Zn(2+)</name>
        <dbReference type="ChEBI" id="CHEBI:29105"/>
        <label>1</label>
    </ligand>
</feature>
<evidence type="ECO:0000256" key="5">
    <source>
        <dbReference type="ARBA" id="ARBA00022723"/>
    </source>
</evidence>
<dbReference type="InterPro" id="IPR010159">
    <property type="entry name" value="N-acyl_aa_amidohydrolase"/>
</dbReference>
<evidence type="ECO:0000256" key="1">
    <source>
        <dbReference type="ARBA" id="ARBA00004496"/>
    </source>
</evidence>
<keyword evidence="13" id="KW-1185">Reference proteome</keyword>
<dbReference type="PANTHER" id="PTHR45892">
    <property type="entry name" value="AMINOACYLASE-1"/>
    <property type="match status" value="1"/>
</dbReference>
<keyword evidence="4" id="KW-0963">Cytoplasm</keyword>
<dbReference type="InterPro" id="IPR002933">
    <property type="entry name" value="Peptidase_M20"/>
</dbReference>
<dbReference type="GO" id="GO:0046872">
    <property type="term" value="F:metal ion binding"/>
    <property type="evidence" value="ECO:0007669"/>
    <property type="project" value="UniProtKB-KW"/>
</dbReference>
<sequence>MTQRKDAVSRFLEFLSFPTVSADGPAGVYEECAEWLRAYLTEIDLSVQVIEAELHKPIVLATWKGEDETLPGIILNSHYDVVPPIREYWTWDPFQAKVLEDGNIYGRGTQDMKCVCIQYVEAVARLKSKGFVPKRNIHLLFVPDEELGGGGMRSFLDTPEFKSVQPVAFAFDEGLANSSDAYTVFYGERVCWWFYVKTEGPTGHASRFVPDTAVSKIINISNKALAFRDEQEKLLNADAGCKHGDMAKKKLGDVTTINLTMLMSGVTADGGKTYALNVVPTEATAGFDVRISPHLDMAKFKAMLDKWCEEEGATWEFGAPVDALMQEHYTTKVDDSNIWWKLFKGTCDKVGMRLETEVFPAATDSRYFRKLGIPALGFSPMSNTEILLHEHNERLHKDTFLHGIEVYEAIFTDMFAYAGPESESTGP</sequence>
<feature type="domain" description="Peptidase M20 dimerisation" evidence="11">
    <location>
        <begin position="186"/>
        <end position="314"/>
    </location>
</feature>
<evidence type="ECO:0000256" key="7">
    <source>
        <dbReference type="ARBA" id="ARBA00022833"/>
    </source>
</evidence>
<reference evidence="12" key="1">
    <citation type="submission" date="2019-03" db="EMBL/GenBank/DDBJ databases">
        <title>Long read genome sequence of the mycoparasitic Pythium oligandrum ATCC 38472 isolated from sugarbeet rhizosphere.</title>
        <authorList>
            <person name="Gaulin E."/>
        </authorList>
    </citation>
    <scope>NUCLEOTIDE SEQUENCE</scope>
    <source>
        <strain evidence="12">ATCC 38472_TT</strain>
    </source>
</reference>